<comment type="catalytic activity">
    <reaction evidence="1 8">
        <text>Hydrolysis of terminal non-reducing beta-D-galactose residues in beta-D-galactosides.</text>
        <dbReference type="EC" id="3.2.1.23"/>
    </reaction>
</comment>
<evidence type="ECO:0000256" key="1">
    <source>
        <dbReference type="ARBA" id="ARBA00001412"/>
    </source>
</evidence>
<dbReference type="InterPro" id="IPR003476">
    <property type="entry name" value="Glyco_hydro_42"/>
</dbReference>
<dbReference type="PANTHER" id="PTHR36447">
    <property type="entry name" value="BETA-GALACTOSIDASE GANA"/>
    <property type="match status" value="1"/>
</dbReference>
<gene>
    <name evidence="15" type="ORF">DF182_28865</name>
</gene>
<feature type="domain" description="Glycoside hydrolase family 42 N-terminal" evidence="12">
    <location>
        <begin position="40"/>
        <end position="416"/>
    </location>
</feature>
<dbReference type="InterPro" id="IPR017853">
    <property type="entry name" value="GH"/>
</dbReference>
<evidence type="ECO:0000256" key="7">
    <source>
        <dbReference type="ARBA" id="ARBA00023295"/>
    </source>
</evidence>
<dbReference type="SUPFAM" id="SSF52317">
    <property type="entry name" value="Class I glutamine amidotransferase-like"/>
    <property type="match status" value="1"/>
</dbReference>
<feature type="binding site" evidence="10">
    <location>
        <position position="136"/>
    </location>
    <ligand>
        <name>substrate</name>
    </ligand>
</feature>
<evidence type="ECO:0000256" key="2">
    <source>
        <dbReference type="ARBA" id="ARBA00005940"/>
    </source>
</evidence>
<name>A0A365XXP0_9BACT</name>
<feature type="domain" description="Beta-galactosidase trimerisation" evidence="13">
    <location>
        <begin position="437"/>
        <end position="637"/>
    </location>
</feature>
<evidence type="ECO:0000256" key="4">
    <source>
        <dbReference type="ARBA" id="ARBA00022723"/>
    </source>
</evidence>
<evidence type="ECO:0000259" key="13">
    <source>
        <dbReference type="Pfam" id="PF08532"/>
    </source>
</evidence>
<evidence type="ECO:0000313" key="15">
    <source>
        <dbReference type="EMBL" id="RBL90474.1"/>
    </source>
</evidence>
<dbReference type="Gene3D" id="3.40.50.880">
    <property type="match status" value="1"/>
</dbReference>
<feature type="chain" id="PRO_5016792562" description="Beta-galactosidase" evidence="11">
    <location>
        <begin position="22"/>
        <end position="695"/>
    </location>
</feature>
<dbReference type="InterPro" id="IPR013529">
    <property type="entry name" value="Glyco_hydro_42_N"/>
</dbReference>
<evidence type="ECO:0000256" key="11">
    <source>
        <dbReference type="SAM" id="SignalP"/>
    </source>
</evidence>
<dbReference type="Gene3D" id="2.60.40.1180">
    <property type="entry name" value="Golgi alpha-mannosidase II"/>
    <property type="match status" value="1"/>
</dbReference>
<evidence type="ECO:0000256" key="5">
    <source>
        <dbReference type="ARBA" id="ARBA00022801"/>
    </source>
</evidence>
<evidence type="ECO:0000256" key="10">
    <source>
        <dbReference type="PIRSR" id="PIRSR001084-2"/>
    </source>
</evidence>
<reference evidence="15 16" key="1">
    <citation type="submission" date="2018-05" db="EMBL/GenBank/DDBJ databases">
        <title>Chitinophaga sp. K3CV102501T nov., isolated from isolated from a monsoon evergreen broad-leaved forest soil.</title>
        <authorList>
            <person name="Lv Y."/>
        </authorList>
    </citation>
    <scope>NUCLEOTIDE SEQUENCE [LARGE SCALE GENOMIC DNA]</scope>
    <source>
        <strain evidence="15 16">GDMCC 1.1325</strain>
    </source>
</reference>
<dbReference type="OrthoDB" id="9800974at2"/>
<comment type="similarity">
    <text evidence="2 8">Belongs to the glycosyl hydrolase 42 family.</text>
</comment>
<evidence type="ECO:0000256" key="6">
    <source>
        <dbReference type="ARBA" id="ARBA00022833"/>
    </source>
</evidence>
<feature type="binding site" evidence="10">
    <location>
        <position position="347"/>
    </location>
    <ligand>
        <name>substrate</name>
    </ligand>
</feature>
<dbReference type="InterPro" id="IPR013739">
    <property type="entry name" value="Beta_galactosidase_C"/>
</dbReference>
<dbReference type="EMBL" id="QFFJ01000002">
    <property type="protein sequence ID" value="RBL90474.1"/>
    <property type="molecule type" value="Genomic_DNA"/>
</dbReference>
<dbReference type="InterPro" id="IPR013738">
    <property type="entry name" value="Beta_galactosidase_Trimer"/>
</dbReference>
<keyword evidence="5 8" id="KW-0378">Hydrolase</keyword>
<dbReference type="Pfam" id="PF02449">
    <property type="entry name" value="Glyco_hydro_42"/>
    <property type="match status" value="1"/>
</dbReference>
<feature type="binding site" evidence="10">
    <location>
        <position position="174"/>
    </location>
    <ligand>
        <name>substrate</name>
    </ligand>
</feature>
<dbReference type="Gene3D" id="3.20.20.80">
    <property type="entry name" value="Glycosidases"/>
    <property type="match status" value="1"/>
</dbReference>
<evidence type="ECO:0000256" key="3">
    <source>
        <dbReference type="ARBA" id="ARBA00012756"/>
    </source>
</evidence>
<dbReference type="RefSeq" id="WP_113619221.1">
    <property type="nucleotide sequence ID" value="NZ_QFFJ01000002.1"/>
</dbReference>
<sequence>MKKRILLLWFLLILTVSQVFSQQDNPFFPARRLITTGIYYYPEHWDPVLWERDIKKISEMGFEFVHLAEFAWFKMEPEEGRFDFVWLDKVVDLCAKYHLKVVMCTPSATTPAWMRHQYPETFLMYSQYIRGEHGTRGLGSVVNPLYRRFVETIVTKMAQRYGKNENIIGWQLDNEPDAKPDFSPSSQEAFRQWLKNKYHFIDTLNAVWGTAFWSQWYNNFDQIIAPNVNLVGWWGSNPHAVLDFKRYLADAQADFLDFQANTLRKNVSRHQFITTNYTAVSPGADPGRTKMLDFATYTAYPNGGTNNIGKQGFRLGNSNVILFAAEYYKSVGGVSGAMEIQPGTVNWGNFTPLPLPGAVRMWLYHVFATGGKLACSYRFRQINYSAEQYHSGIMETDGVTPSPGGHDYMQFMKEMNMLRKEADTQAALPEKLAKRSSAILWNLENYWSFDQQRQTRQWDSWNYPIKFLQIAKSFGAQADVVGETADLSKYKFVIIPAYELVDSSLIKKWQEYAANGGHLIITCRTAAKNRAGYLWEAGWAAPLSTLIGARINSFDMLPDQYYGDVQTKSGHYSWNNWGDQLQPDKNTEAVAVYNDQFYKGAAAVVKRRLGKGSVTYIGVDTDDAKLEKDVLRDIYTAAGATTENYPPGVFVYWRDGFYVAVNYASDDYTMSISGTAKILIGEKTVKPGGVLVWKE</sequence>
<dbReference type="GO" id="GO:0046872">
    <property type="term" value="F:metal ion binding"/>
    <property type="evidence" value="ECO:0007669"/>
    <property type="project" value="UniProtKB-KW"/>
</dbReference>
<dbReference type="EC" id="3.2.1.23" evidence="3 8"/>
<dbReference type="Pfam" id="PF08533">
    <property type="entry name" value="Glyco_hydro_42C"/>
    <property type="match status" value="1"/>
</dbReference>
<dbReference type="PANTHER" id="PTHR36447:SF2">
    <property type="entry name" value="BETA-GALACTOSIDASE YESZ"/>
    <property type="match status" value="1"/>
</dbReference>
<feature type="active site" description="Proton donor" evidence="9">
    <location>
        <position position="175"/>
    </location>
</feature>
<keyword evidence="7 8" id="KW-0326">Glycosidase</keyword>
<evidence type="ECO:0000259" key="12">
    <source>
        <dbReference type="Pfam" id="PF02449"/>
    </source>
</evidence>
<accession>A0A365XXP0</accession>
<evidence type="ECO:0000313" key="16">
    <source>
        <dbReference type="Proteomes" id="UP000253410"/>
    </source>
</evidence>
<dbReference type="InterPro" id="IPR029062">
    <property type="entry name" value="Class_I_gatase-like"/>
</dbReference>
<keyword evidence="4" id="KW-0479">Metal-binding</keyword>
<dbReference type="AlphaFoldDB" id="A0A365XXP0"/>
<organism evidence="15 16">
    <name type="scientific">Chitinophaga flava</name>
    <dbReference type="NCBI Taxonomy" id="2259036"/>
    <lineage>
        <taxon>Bacteria</taxon>
        <taxon>Pseudomonadati</taxon>
        <taxon>Bacteroidota</taxon>
        <taxon>Chitinophagia</taxon>
        <taxon>Chitinophagales</taxon>
        <taxon>Chitinophagaceae</taxon>
        <taxon>Chitinophaga</taxon>
    </lineage>
</organism>
<dbReference type="Pfam" id="PF08532">
    <property type="entry name" value="Glyco_hydro_42M"/>
    <property type="match status" value="1"/>
</dbReference>
<feature type="signal peptide" evidence="11">
    <location>
        <begin position="1"/>
        <end position="21"/>
    </location>
</feature>
<dbReference type="GO" id="GO:0006012">
    <property type="term" value="P:galactose metabolic process"/>
    <property type="evidence" value="ECO:0007669"/>
    <property type="project" value="InterPro"/>
</dbReference>
<dbReference type="GO" id="GO:0004565">
    <property type="term" value="F:beta-galactosidase activity"/>
    <property type="evidence" value="ECO:0007669"/>
    <property type="project" value="UniProtKB-EC"/>
</dbReference>
<dbReference type="CDD" id="cd03143">
    <property type="entry name" value="A4_beta-galactosidase_middle_domain"/>
    <property type="match status" value="1"/>
</dbReference>
<dbReference type="GO" id="GO:0009341">
    <property type="term" value="C:beta-galactosidase complex"/>
    <property type="evidence" value="ECO:0007669"/>
    <property type="project" value="InterPro"/>
</dbReference>
<evidence type="ECO:0000256" key="9">
    <source>
        <dbReference type="PIRSR" id="PIRSR001084-1"/>
    </source>
</evidence>
<proteinExistence type="inferred from homology"/>
<evidence type="ECO:0000259" key="14">
    <source>
        <dbReference type="Pfam" id="PF08533"/>
    </source>
</evidence>
<keyword evidence="11" id="KW-0732">Signal</keyword>
<dbReference type="InterPro" id="IPR013780">
    <property type="entry name" value="Glyco_hydro_b"/>
</dbReference>
<dbReference type="Proteomes" id="UP000253410">
    <property type="component" value="Unassembled WGS sequence"/>
</dbReference>
<evidence type="ECO:0000256" key="8">
    <source>
        <dbReference type="PIRNR" id="PIRNR001084"/>
    </source>
</evidence>
<keyword evidence="16" id="KW-1185">Reference proteome</keyword>
<comment type="caution">
    <text evidence="15">The sequence shown here is derived from an EMBL/GenBank/DDBJ whole genome shotgun (WGS) entry which is preliminary data.</text>
</comment>
<dbReference type="PIRSF" id="PIRSF001084">
    <property type="entry name" value="B-galactosidase"/>
    <property type="match status" value="1"/>
</dbReference>
<feature type="domain" description="Beta-galactosidase C-terminal" evidence="14">
    <location>
        <begin position="655"/>
        <end position="695"/>
    </location>
</feature>
<dbReference type="SUPFAM" id="SSF51445">
    <property type="entry name" value="(Trans)glycosidases"/>
    <property type="match status" value="1"/>
</dbReference>
<dbReference type="SUPFAM" id="SSF51011">
    <property type="entry name" value="Glycosyl hydrolase domain"/>
    <property type="match status" value="1"/>
</dbReference>
<protein>
    <recommendedName>
        <fullName evidence="3 8">Beta-galactosidase</fullName>
        <shortName evidence="8">Beta-gal</shortName>
        <ecNumber evidence="3 8">3.2.1.23</ecNumber>
    </recommendedName>
</protein>
<feature type="active site" description="Nucleophile" evidence="9">
    <location>
        <position position="339"/>
    </location>
</feature>
<keyword evidence="6" id="KW-0862">Zinc</keyword>